<feature type="signal peptide" evidence="1">
    <location>
        <begin position="1"/>
        <end position="28"/>
    </location>
</feature>
<protein>
    <submittedName>
        <fullName evidence="2">Putative ABC transporter substrate binding protein</fullName>
    </submittedName>
</protein>
<dbReference type="PATRIC" id="fig|926550.5.peg.1802"/>
<gene>
    <name evidence="2" type="ordered locus">CLDAP_16080</name>
</gene>
<dbReference type="PROSITE" id="PS51257">
    <property type="entry name" value="PROKAR_LIPOPROTEIN"/>
    <property type="match status" value="1"/>
</dbReference>
<dbReference type="Pfam" id="PF01547">
    <property type="entry name" value="SBP_bac_1"/>
    <property type="match status" value="1"/>
</dbReference>
<dbReference type="CDD" id="cd13585">
    <property type="entry name" value="PBP2_TMBP_like"/>
    <property type="match status" value="1"/>
</dbReference>
<dbReference type="EMBL" id="AP012337">
    <property type="protein sequence ID" value="BAL99647.1"/>
    <property type="molecule type" value="Genomic_DNA"/>
</dbReference>
<dbReference type="STRING" id="926550.CLDAP_16080"/>
<evidence type="ECO:0000313" key="3">
    <source>
        <dbReference type="Proteomes" id="UP000007880"/>
    </source>
</evidence>
<dbReference type="SUPFAM" id="SSF53850">
    <property type="entry name" value="Periplasmic binding protein-like II"/>
    <property type="match status" value="1"/>
</dbReference>
<organism evidence="2 3">
    <name type="scientific">Caldilinea aerophila (strain DSM 14535 / JCM 11387 / NBRC 104270 / STL-6-O1)</name>
    <dbReference type="NCBI Taxonomy" id="926550"/>
    <lineage>
        <taxon>Bacteria</taxon>
        <taxon>Bacillati</taxon>
        <taxon>Chloroflexota</taxon>
        <taxon>Caldilineae</taxon>
        <taxon>Caldilineales</taxon>
        <taxon>Caldilineaceae</taxon>
        <taxon>Caldilinea</taxon>
    </lineage>
</organism>
<dbReference type="InterPro" id="IPR050490">
    <property type="entry name" value="Bact_solute-bd_prot1"/>
</dbReference>
<evidence type="ECO:0000256" key="1">
    <source>
        <dbReference type="SAM" id="SignalP"/>
    </source>
</evidence>
<dbReference type="AlphaFoldDB" id="I0I310"/>
<sequence>MRHKIWLIGAVLAIIVFVFAACAPAAPAAAPEAASQPAASADGKIELRIAWWGSQNRHDRTIAVIEQFEQLHPNIDIVYEFAGWADYWTLMSTQAAGGNLADIMQQDYARLEEWVSRGLLAPLDDFVADGTLNFANISESALAGGRLDGKLYGVNLGTNSMTVVIDADKLAEAGLEPPRPDWTFDEFEQIATTLHEKLGIYGFTGNLTNEQLWKNIYLSLGQWVYNEDGTGLGYEDDQPFIDYLNMVKRLQDAGVTQSREQEIAAGGSVETDLIVSGQSAMTYIWSNQIVALTSAAGEGRNFIMVPMPRPAGGASANYLKPSMFFSITSQARHPKEAAMFIDFFTNNVDANKVLMAERGVPISSEVRSALEPLLNVPQKMMFDYIASIESSVSPIPPPDAPGHADLINNVYWPLVIDPFMFGQQSAEDAVRILREEASVVLAAAAR</sequence>
<dbReference type="HOGENOM" id="CLU_031285_5_0_0"/>
<reference evidence="2 3" key="1">
    <citation type="submission" date="2012-02" db="EMBL/GenBank/DDBJ databases">
        <title>Complete genome sequence of Caldilinea aerophila DSM 14535 (= NBRC 102666).</title>
        <authorList>
            <person name="Oguchi A."/>
            <person name="Hosoyama A."/>
            <person name="Sekine M."/>
            <person name="Fukai R."/>
            <person name="Kato Y."/>
            <person name="Nakamura S."/>
            <person name="Hanada S."/>
            <person name="Yamazaki S."/>
            <person name="Fujita N."/>
        </authorList>
    </citation>
    <scope>NUCLEOTIDE SEQUENCE [LARGE SCALE GENOMIC DNA]</scope>
    <source>
        <strain evidence="3">DSM 14535 / JCM 11387 / NBRC 104270 / STL-6-O1</strain>
    </source>
</reference>
<name>I0I310_CALAS</name>
<dbReference type="RefSeq" id="WP_014432886.1">
    <property type="nucleotide sequence ID" value="NC_017079.1"/>
</dbReference>
<dbReference type="PANTHER" id="PTHR43649">
    <property type="entry name" value="ARABINOSE-BINDING PROTEIN-RELATED"/>
    <property type="match status" value="1"/>
</dbReference>
<evidence type="ECO:0000313" key="2">
    <source>
        <dbReference type="EMBL" id="BAL99647.1"/>
    </source>
</evidence>
<dbReference type="InterPro" id="IPR006059">
    <property type="entry name" value="SBP"/>
</dbReference>
<dbReference type="KEGG" id="cap:CLDAP_16080"/>
<dbReference type="eggNOG" id="COG1653">
    <property type="taxonomic scope" value="Bacteria"/>
</dbReference>
<proteinExistence type="predicted"/>
<dbReference type="PANTHER" id="PTHR43649:SF11">
    <property type="entry name" value="ABC TRANSPORTER SUBSTRATE-BINDING PROTEIN YESO-RELATED"/>
    <property type="match status" value="1"/>
</dbReference>
<dbReference type="Gene3D" id="3.40.190.10">
    <property type="entry name" value="Periplasmic binding protein-like II"/>
    <property type="match status" value="2"/>
</dbReference>
<dbReference type="OrthoDB" id="9764112at2"/>
<keyword evidence="3" id="KW-1185">Reference proteome</keyword>
<feature type="chain" id="PRO_5003628476" evidence="1">
    <location>
        <begin position="29"/>
        <end position="446"/>
    </location>
</feature>
<keyword evidence="1" id="KW-0732">Signal</keyword>
<dbReference type="Proteomes" id="UP000007880">
    <property type="component" value="Chromosome"/>
</dbReference>
<accession>I0I310</accession>